<name>A0ABS3FNR3_9CYAN</name>
<evidence type="ECO:0000259" key="2">
    <source>
        <dbReference type="Pfam" id="PF03787"/>
    </source>
</evidence>
<dbReference type="EMBL" id="JAFLQW010000136">
    <property type="protein sequence ID" value="MBO0348512.1"/>
    <property type="molecule type" value="Genomic_DNA"/>
</dbReference>
<protein>
    <submittedName>
        <fullName evidence="3">RAMP superfamily protein</fullName>
    </submittedName>
</protein>
<dbReference type="RefSeq" id="WP_207087061.1">
    <property type="nucleotide sequence ID" value="NZ_JAFLQW010000136.1"/>
</dbReference>
<reference evidence="3 4" key="1">
    <citation type="submission" date="2021-03" db="EMBL/GenBank/DDBJ databases">
        <title>Metabolic Capacity of the Antarctic Cyanobacterium Phormidium pseudopriestleyi that Sustains Oxygenic Photosynthesis in the Presence of Hydrogen Sulfide.</title>
        <authorList>
            <person name="Lumian J.E."/>
            <person name="Jungblut A.D."/>
            <person name="Dillon M.L."/>
            <person name="Hawes I."/>
            <person name="Doran P.T."/>
            <person name="Mackey T.J."/>
            <person name="Dick G.J."/>
            <person name="Grettenberger C.L."/>
            <person name="Sumner D.Y."/>
        </authorList>
    </citation>
    <scope>NUCLEOTIDE SEQUENCE [LARGE SCALE GENOMIC DNA]</scope>
    <source>
        <strain evidence="3 4">FRX01</strain>
    </source>
</reference>
<sequence length="528" mass="59821">MKAITFILETQQPVLATSFQGDPNSDVSYSYLPGSMIRGALIGRYLQRHRLQNTDILTDETVRRLFFDGSTRYLNGYLYSHNQQRTLPLPKSWIKEKKAALKESELMQVYDLSVDEHELEAPKPVGEYFWEKDSSGSVILYTVNRRINIHNLRDRRKGRSAPDKLNPTTNKVLETRDRAIFRYDALDAGQSFQAVILCTDIDVDLLQNLLDPPDIWIGGSQSAGYGHNKISNISIIDKWNETNVPVENRQEDATSLSITLLSDLIIRDKRGQYVPIAPTQLLCEFLGVSLTLKSSYVSFTTIGGFNRKWGLPLPQIPAIEAGSVFVYNYVDDLTTEQILTLKAEGIGERRVEGFGRIAVNLLNTANFKVKLPKVVNHQTDRTTQSDYSRNLATQMAERILCHKLENLLLNQVQGNPLTANQISNSQLSRLVLVAREALSKKSRQPIDELLKNLTSTSRTQFNRARIGDRSLTAQLKNWLNEPLKIWSEDIKPVKIADVNLELTEELAMEYALRLIMAIAKQATKEKDS</sequence>
<evidence type="ECO:0000256" key="1">
    <source>
        <dbReference type="ARBA" id="ARBA00023118"/>
    </source>
</evidence>
<accession>A0ABS3FNR3</accession>
<feature type="domain" description="CRISPR type III-associated protein" evidence="2">
    <location>
        <begin position="22"/>
        <end position="226"/>
    </location>
</feature>
<evidence type="ECO:0000313" key="3">
    <source>
        <dbReference type="EMBL" id="MBO0348512.1"/>
    </source>
</evidence>
<comment type="caution">
    <text evidence="3">The sequence shown here is derived from an EMBL/GenBank/DDBJ whole genome shotgun (WGS) entry which is preliminary data.</text>
</comment>
<dbReference type="Proteomes" id="UP000664844">
    <property type="component" value="Unassembled WGS sequence"/>
</dbReference>
<dbReference type="Pfam" id="PF03787">
    <property type="entry name" value="RAMPs"/>
    <property type="match status" value="1"/>
</dbReference>
<proteinExistence type="predicted"/>
<keyword evidence="1" id="KW-0051">Antiviral defense</keyword>
<evidence type="ECO:0000313" key="4">
    <source>
        <dbReference type="Proteomes" id="UP000664844"/>
    </source>
</evidence>
<keyword evidence="4" id="KW-1185">Reference proteome</keyword>
<dbReference type="InterPro" id="IPR005537">
    <property type="entry name" value="RAMP_III_fam"/>
</dbReference>
<gene>
    <name evidence="3" type="ORF">J0895_05210</name>
</gene>
<organism evidence="3 4">
    <name type="scientific">Phormidium pseudopriestleyi FRX01</name>
    <dbReference type="NCBI Taxonomy" id="1759528"/>
    <lineage>
        <taxon>Bacteria</taxon>
        <taxon>Bacillati</taxon>
        <taxon>Cyanobacteriota</taxon>
        <taxon>Cyanophyceae</taxon>
        <taxon>Oscillatoriophycideae</taxon>
        <taxon>Oscillatoriales</taxon>
        <taxon>Oscillatoriaceae</taxon>
        <taxon>Phormidium</taxon>
    </lineage>
</organism>